<gene>
    <name evidence="2" type="ORF">ERX35_010105</name>
</gene>
<accession>A0ABQ6R6G0</accession>
<dbReference type="RefSeq" id="WP_149459780.1">
    <property type="nucleotide sequence ID" value="NZ_SCWC02000010.1"/>
</dbReference>
<comment type="caution">
    <text evidence="2">The sequence shown here is derived from an EMBL/GenBank/DDBJ whole genome shotgun (WGS) entry which is preliminary data.</text>
</comment>
<keyword evidence="1" id="KW-0175">Coiled coil</keyword>
<proteinExistence type="predicted"/>
<dbReference type="Proteomes" id="UP000295735">
    <property type="component" value="Unassembled WGS sequence"/>
</dbReference>
<name>A0ABQ6R6G0_9STAP</name>
<sequence length="303" mass="35508">MNKTKILPKGFRKWNADVVERMHSYALKNYLSEKNRKLIASQYQNIKKNFENEINELSESDIIGLIEDNSFDKIMVFLHSEKPFEVQTVKKYLEDQYNKNKSSEETNKTSIDNQTKVDAIDNLRDIIKKLEIESLNAIKDKEKVSSEILVKDKIIGEYKSKAKNLENIVKQLENKIKKLGIKIEEQDKIIGATEKEYGDLVIEKQLIYNQLLQFEENERRIKEQKYLLIGNPFTFNIENKKSIISWNQSIDTENINELKSSSLKKIVFLPRLTTVERSCITELKDIEYINSFIELKKFLAGVE</sequence>
<evidence type="ECO:0000313" key="2">
    <source>
        <dbReference type="EMBL" id="KAA1036876.1"/>
    </source>
</evidence>
<organism evidence="2 3">
    <name type="scientific">Macrococcus equipercicus</name>
    <dbReference type="NCBI Taxonomy" id="69967"/>
    <lineage>
        <taxon>Bacteria</taxon>
        <taxon>Bacillati</taxon>
        <taxon>Bacillota</taxon>
        <taxon>Bacilli</taxon>
        <taxon>Bacillales</taxon>
        <taxon>Staphylococcaceae</taxon>
        <taxon>Macrococcus</taxon>
    </lineage>
</organism>
<reference evidence="2 3" key="1">
    <citation type="submission" date="2019-09" db="EMBL/GenBank/DDBJ databases">
        <authorList>
            <person name="Mazhar S."/>
            <person name="Altermann E."/>
            <person name="Hill C."/>
            <person name="Mcauliffe O."/>
        </authorList>
    </citation>
    <scope>NUCLEOTIDE SEQUENCE [LARGE SCALE GENOMIC DNA]</scope>
    <source>
        <strain evidence="2 3">ATCC 51831</strain>
    </source>
</reference>
<evidence type="ECO:0000256" key="1">
    <source>
        <dbReference type="SAM" id="Coils"/>
    </source>
</evidence>
<protein>
    <submittedName>
        <fullName evidence="2">Uncharacterized protein</fullName>
    </submittedName>
</protein>
<keyword evidence="3" id="KW-1185">Reference proteome</keyword>
<dbReference type="EMBL" id="SCWC02000010">
    <property type="protein sequence ID" value="KAA1036876.1"/>
    <property type="molecule type" value="Genomic_DNA"/>
</dbReference>
<feature type="coiled-coil region" evidence="1">
    <location>
        <begin position="113"/>
        <end position="189"/>
    </location>
</feature>
<evidence type="ECO:0000313" key="3">
    <source>
        <dbReference type="Proteomes" id="UP000295735"/>
    </source>
</evidence>